<feature type="region of interest" description="Disordered" evidence="3">
    <location>
        <begin position="119"/>
        <end position="169"/>
    </location>
</feature>
<dbReference type="InterPro" id="IPR012340">
    <property type="entry name" value="NA-bd_OB-fold"/>
</dbReference>
<protein>
    <recommendedName>
        <fullName evidence="6">Single-stranded DNA-binding protein</fullName>
    </recommendedName>
</protein>
<sequence length="169" mass="18729">MKQLNYFVGTIGSEIRSGTTQENNPWTSFRVAVNYDRYDRESREYKNVDTNWYEVMCYSALASNVRASVNCGDSVIVIGRLRERTWTTEDGQQGSTMQILADAVGHNLQFHGARSLRPKKVVQSDSEDETSGWEEITRKEPALVGAGADESGSVGVTPANSGENNDPPF</sequence>
<comment type="caution">
    <text evidence="4">The sequence shown here is derived from an EMBL/GenBank/DDBJ whole genome shotgun (WGS) entry which is preliminary data.</text>
</comment>
<evidence type="ECO:0000256" key="2">
    <source>
        <dbReference type="PROSITE-ProRule" id="PRU00252"/>
    </source>
</evidence>
<accession>A0A2N6VQ38</accession>
<dbReference type="Gene3D" id="2.40.50.140">
    <property type="entry name" value="Nucleic acid-binding proteins"/>
    <property type="match status" value="1"/>
</dbReference>
<evidence type="ECO:0000256" key="3">
    <source>
        <dbReference type="SAM" id="MobiDB-lite"/>
    </source>
</evidence>
<dbReference type="SUPFAM" id="SSF50249">
    <property type="entry name" value="Nucleic acid-binding proteins"/>
    <property type="match status" value="1"/>
</dbReference>
<evidence type="ECO:0008006" key="6">
    <source>
        <dbReference type="Google" id="ProtNLM"/>
    </source>
</evidence>
<keyword evidence="1 2" id="KW-0238">DNA-binding</keyword>
<evidence type="ECO:0000313" key="4">
    <source>
        <dbReference type="EMBL" id="PMD06148.1"/>
    </source>
</evidence>
<dbReference type="GO" id="GO:0003697">
    <property type="term" value="F:single-stranded DNA binding"/>
    <property type="evidence" value="ECO:0007669"/>
    <property type="project" value="InterPro"/>
</dbReference>
<evidence type="ECO:0000313" key="5">
    <source>
        <dbReference type="Proteomes" id="UP000235598"/>
    </source>
</evidence>
<dbReference type="CDD" id="cd04496">
    <property type="entry name" value="SSB_OBF"/>
    <property type="match status" value="1"/>
</dbReference>
<dbReference type="Proteomes" id="UP000235598">
    <property type="component" value="Unassembled WGS sequence"/>
</dbReference>
<dbReference type="EMBL" id="PNHK01000001">
    <property type="protein sequence ID" value="PMD06148.1"/>
    <property type="molecule type" value="Genomic_DNA"/>
</dbReference>
<dbReference type="Pfam" id="PF00436">
    <property type="entry name" value="SSB"/>
    <property type="match status" value="1"/>
</dbReference>
<feature type="compositionally biased region" description="Polar residues" evidence="3">
    <location>
        <begin position="158"/>
        <end position="169"/>
    </location>
</feature>
<dbReference type="OrthoDB" id="4427276at2"/>
<name>A0A2N6VQ38_9MICO</name>
<evidence type="ECO:0000256" key="1">
    <source>
        <dbReference type="ARBA" id="ARBA00023125"/>
    </source>
</evidence>
<proteinExistence type="predicted"/>
<reference evidence="4 5" key="1">
    <citation type="submission" date="2017-09" db="EMBL/GenBank/DDBJ databases">
        <title>Bacterial strain isolated from the female urinary microbiota.</title>
        <authorList>
            <person name="Thomas-White K."/>
            <person name="Kumar N."/>
            <person name="Forster S."/>
            <person name="Putonti C."/>
            <person name="Lawley T."/>
            <person name="Wolfe A.J."/>
        </authorList>
    </citation>
    <scope>NUCLEOTIDE SEQUENCE [LARGE SCALE GENOMIC DNA]</scope>
    <source>
        <strain evidence="4 5">UMB1301</strain>
    </source>
</reference>
<dbReference type="AlphaFoldDB" id="A0A2N6VQ38"/>
<gene>
    <name evidence="4" type="ORF">CJ199_01810</name>
</gene>
<dbReference type="PROSITE" id="PS50935">
    <property type="entry name" value="SSB"/>
    <property type="match status" value="1"/>
</dbReference>
<dbReference type="RefSeq" id="WP_102237801.1">
    <property type="nucleotide sequence ID" value="NZ_PNHK01000001.1"/>
</dbReference>
<organism evidence="4 5">
    <name type="scientific">Brevibacterium paucivorans</name>
    <dbReference type="NCBI Taxonomy" id="170994"/>
    <lineage>
        <taxon>Bacteria</taxon>
        <taxon>Bacillati</taxon>
        <taxon>Actinomycetota</taxon>
        <taxon>Actinomycetes</taxon>
        <taxon>Micrococcales</taxon>
        <taxon>Brevibacteriaceae</taxon>
        <taxon>Brevibacterium</taxon>
    </lineage>
</organism>
<dbReference type="InterPro" id="IPR000424">
    <property type="entry name" value="Primosome_PriB/ssb"/>
</dbReference>